<protein>
    <recommendedName>
        <fullName evidence="5">Dolichyl-phosphate-mannose-protein mannosyltransferase</fullName>
    </recommendedName>
</protein>
<dbReference type="Proteomes" id="UP000432015">
    <property type="component" value="Unassembled WGS sequence"/>
</dbReference>
<sequence length="496" mass="54346">MSPTPPKARWPKVAPVRAAVGGNRLFSGLLLAGVLLRVVAMLGYPPTLWFNDSYDYVRIANAPFPHPLRSEGYGLALWLLRPFHSLYLVTGLQHAAVVVMAVFGYRALVRDFRLRRHWAALALAPVLLDGYQIELEHLLLSDTLFTVLVFGAVLLLARPGTTGWRRAALAGTLLGAAAVTRTVGLPLIAIALLYLLVRRTRWPVHAALAVTFALPLCGYAAWFHHDHGRFALTGTDGVFLWGRTSAFADCDTFRPPPDLASLCPYGAPGDRPASSHQVWEANSPTGWRDGHPFEPEVNARAQRFAVWAIRNQPLDYARVVTYDFFGRTFTWHRSPYPQPGTENKYRFPVRPDRMRPLPVIGGGDRLSVVADYEHGSGRTRVVSPFADIIRGYQLVVHVRGLMLGVMLLAGLAGMALRRARRGAGLLWLTGTALLAVPPLTADFDYRYLMPALPFVCLAAATAWARPRPDAPPAPEPDGSAGTAPAEREAEVQPAGA</sequence>
<evidence type="ECO:0008006" key="5">
    <source>
        <dbReference type="Google" id="ProtNLM"/>
    </source>
</evidence>
<proteinExistence type="predicted"/>
<feature type="transmembrane region" description="Helical" evidence="2">
    <location>
        <begin position="422"/>
        <end position="440"/>
    </location>
</feature>
<keyword evidence="2" id="KW-1133">Transmembrane helix</keyword>
<feature type="transmembrane region" description="Helical" evidence="2">
    <location>
        <begin position="25"/>
        <end position="44"/>
    </location>
</feature>
<keyword evidence="4" id="KW-1185">Reference proteome</keyword>
<feature type="transmembrane region" description="Helical" evidence="2">
    <location>
        <begin position="139"/>
        <end position="157"/>
    </location>
</feature>
<feature type="transmembrane region" description="Helical" evidence="2">
    <location>
        <begin position="394"/>
        <end position="416"/>
    </location>
</feature>
<dbReference type="RefSeq" id="WP_156218979.1">
    <property type="nucleotide sequence ID" value="NZ_WOFH01000009.1"/>
</dbReference>
<comment type="caution">
    <text evidence="3">The sequence shown here is derived from an EMBL/GenBank/DDBJ whole genome shotgun (WGS) entry which is preliminary data.</text>
</comment>
<evidence type="ECO:0000313" key="4">
    <source>
        <dbReference type="Proteomes" id="UP000432015"/>
    </source>
</evidence>
<evidence type="ECO:0000256" key="2">
    <source>
        <dbReference type="SAM" id="Phobius"/>
    </source>
</evidence>
<reference evidence="3 4" key="1">
    <citation type="submission" date="2019-11" db="EMBL/GenBank/DDBJ databases">
        <authorList>
            <person name="Cao P."/>
        </authorList>
    </citation>
    <scope>NUCLEOTIDE SEQUENCE [LARGE SCALE GENOMIC DNA]</scope>
    <source>
        <strain evidence="3 4">NEAU-AAG5</strain>
    </source>
</reference>
<gene>
    <name evidence="3" type="ORF">GNZ18_24995</name>
</gene>
<keyword evidence="2" id="KW-0472">Membrane</keyword>
<feature type="transmembrane region" description="Helical" evidence="2">
    <location>
        <begin position="202"/>
        <end position="222"/>
    </location>
</feature>
<feature type="transmembrane region" description="Helical" evidence="2">
    <location>
        <begin position="85"/>
        <end position="105"/>
    </location>
</feature>
<name>A0A7K1L5X8_9ACTN</name>
<evidence type="ECO:0000313" key="3">
    <source>
        <dbReference type="EMBL" id="MUN39827.1"/>
    </source>
</evidence>
<feature type="region of interest" description="Disordered" evidence="1">
    <location>
        <begin position="465"/>
        <end position="496"/>
    </location>
</feature>
<dbReference type="AlphaFoldDB" id="A0A7K1L5X8"/>
<keyword evidence="2" id="KW-0812">Transmembrane</keyword>
<feature type="transmembrane region" description="Helical" evidence="2">
    <location>
        <begin position="169"/>
        <end position="196"/>
    </location>
</feature>
<dbReference type="EMBL" id="WOFH01000009">
    <property type="protein sequence ID" value="MUN39827.1"/>
    <property type="molecule type" value="Genomic_DNA"/>
</dbReference>
<organism evidence="3 4">
    <name type="scientific">Actinomadura litoris</name>
    <dbReference type="NCBI Taxonomy" id="2678616"/>
    <lineage>
        <taxon>Bacteria</taxon>
        <taxon>Bacillati</taxon>
        <taxon>Actinomycetota</taxon>
        <taxon>Actinomycetes</taxon>
        <taxon>Streptosporangiales</taxon>
        <taxon>Thermomonosporaceae</taxon>
        <taxon>Actinomadura</taxon>
    </lineage>
</organism>
<evidence type="ECO:0000256" key="1">
    <source>
        <dbReference type="SAM" id="MobiDB-lite"/>
    </source>
</evidence>
<accession>A0A7K1L5X8</accession>